<dbReference type="SUPFAM" id="SSF53613">
    <property type="entry name" value="Ribokinase-like"/>
    <property type="match status" value="1"/>
</dbReference>
<dbReference type="InterPro" id="IPR029056">
    <property type="entry name" value="Ribokinase-like"/>
</dbReference>
<evidence type="ECO:0000256" key="1">
    <source>
        <dbReference type="SAM" id="MobiDB-lite"/>
    </source>
</evidence>
<dbReference type="EMBL" id="BAVS01000004">
    <property type="protein sequence ID" value="GAE92376.1"/>
    <property type="molecule type" value="Genomic_DNA"/>
</dbReference>
<feature type="compositionally biased region" description="Gly residues" evidence="1">
    <location>
        <begin position="41"/>
        <end position="50"/>
    </location>
</feature>
<comment type="caution">
    <text evidence="2">The sequence shown here is derived from an EMBL/GenBank/DDBJ whole genome shotgun (WGS) entry which is preliminary data.</text>
</comment>
<evidence type="ECO:0000313" key="2">
    <source>
        <dbReference type="EMBL" id="GAE92376.1"/>
    </source>
</evidence>
<protein>
    <recommendedName>
        <fullName evidence="4">Ribokinase</fullName>
    </recommendedName>
</protein>
<feature type="region of interest" description="Disordered" evidence="1">
    <location>
        <begin position="29"/>
        <end position="50"/>
    </location>
</feature>
<sequence length="50" mass="5486">MIKRPKITVIGSINIDLVTSTDCFPKQGGETIRGNNFQTIPGGGREQIRQ</sequence>
<keyword evidence="3" id="KW-1185">Reference proteome</keyword>
<evidence type="ECO:0008006" key="4">
    <source>
        <dbReference type="Google" id="ProtNLM"/>
    </source>
</evidence>
<name>W4VGT0_9BACI</name>
<dbReference type="STRING" id="1298598.JCM21714_1368"/>
<proteinExistence type="predicted"/>
<dbReference type="Gene3D" id="3.40.1190.20">
    <property type="match status" value="1"/>
</dbReference>
<organism evidence="2 3">
    <name type="scientific">Gracilibacillus boraciitolerans JCM 21714</name>
    <dbReference type="NCBI Taxonomy" id="1298598"/>
    <lineage>
        <taxon>Bacteria</taxon>
        <taxon>Bacillati</taxon>
        <taxon>Bacillota</taxon>
        <taxon>Bacilli</taxon>
        <taxon>Bacillales</taxon>
        <taxon>Bacillaceae</taxon>
        <taxon>Gracilibacillus</taxon>
    </lineage>
</organism>
<accession>W4VGT0</accession>
<reference evidence="2 3" key="1">
    <citation type="journal article" date="2014" name="Genome Announc.">
        <title>Draft Genome Sequence of the Boron-Tolerant and Moderately Halotolerant Bacterium Gracilibacillus boraciitolerans JCM 21714T.</title>
        <authorList>
            <person name="Ahmed I."/>
            <person name="Oshima K."/>
            <person name="Suda W."/>
            <person name="Kitamura K."/>
            <person name="Iida T."/>
            <person name="Ohmori Y."/>
            <person name="Fujiwara T."/>
            <person name="Hattori M."/>
            <person name="Ohkuma M."/>
        </authorList>
    </citation>
    <scope>NUCLEOTIDE SEQUENCE [LARGE SCALE GENOMIC DNA]</scope>
    <source>
        <strain evidence="2 3">JCM 21714</strain>
    </source>
</reference>
<dbReference type="AlphaFoldDB" id="W4VGT0"/>
<evidence type="ECO:0000313" key="3">
    <source>
        <dbReference type="Proteomes" id="UP000019102"/>
    </source>
</evidence>
<dbReference type="Proteomes" id="UP000019102">
    <property type="component" value="Unassembled WGS sequence"/>
</dbReference>
<gene>
    <name evidence="2" type="ORF">JCM21714_1368</name>
</gene>